<geneLocation type="mitochondrion" evidence="2"/>
<keyword evidence="2" id="KW-0496">Mitochondrion</keyword>
<evidence type="ECO:0000256" key="1">
    <source>
        <dbReference type="SAM" id="SignalP"/>
    </source>
</evidence>
<reference evidence="2" key="1">
    <citation type="journal article" date="2015" name="Genome Biol. Evol.">
        <title>Organellar Genomes of White Spruce (Picea glauca): Assembly and Annotation.</title>
        <authorList>
            <person name="Jackman S.D."/>
            <person name="Warren R.L."/>
            <person name="Gibb E.A."/>
            <person name="Vandervalk B.P."/>
            <person name="Mohamadi H."/>
            <person name="Chu J."/>
            <person name="Raymond A."/>
            <person name="Pleasance S."/>
            <person name="Coope R."/>
            <person name="Wildung M.R."/>
            <person name="Ritland C.E."/>
            <person name="Bousquet J."/>
            <person name="Jones S.J."/>
            <person name="Bohlmann J."/>
            <person name="Birol I."/>
        </authorList>
    </citation>
    <scope>NUCLEOTIDE SEQUENCE [LARGE SCALE GENOMIC DNA]</scope>
    <source>
        <tissue evidence="2">Flushing bud</tissue>
    </source>
</reference>
<feature type="signal peptide" evidence="1">
    <location>
        <begin position="1"/>
        <end position="22"/>
    </location>
</feature>
<feature type="chain" id="PRO_5007100204" description="Secreted protein" evidence="1">
    <location>
        <begin position="23"/>
        <end position="82"/>
    </location>
</feature>
<comment type="caution">
    <text evidence="2">The sequence shown here is derived from an EMBL/GenBank/DDBJ whole genome shotgun (WGS) entry which is preliminary data.</text>
</comment>
<organism evidence="2">
    <name type="scientific">Picea glauca</name>
    <name type="common">White spruce</name>
    <name type="synonym">Pinus glauca</name>
    <dbReference type="NCBI Taxonomy" id="3330"/>
    <lineage>
        <taxon>Eukaryota</taxon>
        <taxon>Viridiplantae</taxon>
        <taxon>Streptophyta</taxon>
        <taxon>Embryophyta</taxon>
        <taxon>Tracheophyta</taxon>
        <taxon>Spermatophyta</taxon>
        <taxon>Pinopsida</taxon>
        <taxon>Pinidae</taxon>
        <taxon>Conifers I</taxon>
        <taxon>Pinales</taxon>
        <taxon>Pinaceae</taxon>
        <taxon>Picea</taxon>
    </lineage>
</organism>
<sequence>MCLAATVSGLVWLAGSSLLVRSLSFAGEWPGGCSSVVAFSWSFAGPFAGGGLPMACRDWVFRPRMLNPSGNPCLTLIGPELN</sequence>
<keyword evidence="1" id="KW-0732">Signal</keyword>
<accession>A0A101M0G7</accession>
<dbReference type="EMBL" id="LKAM01000005">
    <property type="protein sequence ID" value="KUM48687.1"/>
    <property type="molecule type" value="Genomic_DNA"/>
</dbReference>
<dbReference type="AlphaFoldDB" id="A0A101M0G7"/>
<protein>
    <recommendedName>
        <fullName evidence="3">Secreted protein</fullName>
    </recommendedName>
</protein>
<gene>
    <name evidence="2" type="ORF">ABT39_MTgene4702</name>
</gene>
<name>A0A101M0G7_PICGL</name>
<evidence type="ECO:0000313" key="2">
    <source>
        <dbReference type="EMBL" id="KUM48687.1"/>
    </source>
</evidence>
<proteinExistence type="predicted"/>
<evidence type="ECO:0008006" key="3">
    <source>
        <dbReference type="Google" id="ProtNLM"/>
    </source>
</evidence>